<dbReference type="PaxDb" id="8022-A0A060YPV2"/>
<accession>A0A060YPV2</accession>
<proteinExistence type="predicted"/>
<protein>
    <recommendedName>
        <fullName evidence="3">SAM domain-containing protein</fullName>
    </recommendedName>
</protein>
<dbReference type="Proteomes" id="UP000193380">
    <property type="component" value="Unassembled WGS sequence"/>
</dbReference>
<name>A0A060YPV2_ONCMY</name>
<gene>
    <name evidence="1" type="ORF">GSONMT00053927001</name>
</gene>
<evidence type="ECO:0000313" key="2">
    <source>
        <dbReference type="Proteomes" id="UP000193380"/>
    </source>
</evidence>
<evidence type="ECO:0008006" key="3">
    <source>
        <dbReference type="Google" id="ProtNLM"/>
    </source>
</evidence>
<reference evidence="1" key="1">
    <citation type="journal article" date="2014" name="Nat. Commun.">
        <title>The rainbow trout genome provides novel insights into evolution after whole-genome duplication in vertebrates.</title>
        <authorList>
            <person name="Berthelot C."/>
            <person name="Brunet F."/>
            <person name="Chalopin D."/>
            <person name="Juanchich A."/>
            <person name="Bernard M."/>
            <person name="Noel B."/>
            <person name="Bento P."/>
            <person name="Da Silva C."/>
            <person name="Labadie K."/>
            <person name="Alberti A."/>
            <person name="Aury J.M."/>
            <person name="Louis A."/>
            <person name="Dehais P."/>
            <person name="Bardou P."/>
            <person name="Montfort J."/>
            <person name="Klopp C."/>
            <person name="Cabau C."/>
            <person name="Gaspin C."/>
            <person name="Thorgaard G.H."/>
            <person name="Boussaha M."/>
            <person name="Quillet E."/>
            <person name="Guyomard R."/>
            <person name="Galiana D."/>
            <person name="Bobe J."/>
            <person name="Volff J.N."/>
            <person name="Genet C."/>
            <person name="Wincker P."/>
            <person name="Jaillon O."/>
            <person name="Roest Crollius H."/>
            <person name="Guiguen Y."/>
        </authorList>
    </citation>
    <scope>NUCLEOTIDE SEQUENCE [LARGE SCALE GENOMIC DNA]</scope>
</reference>
<reference evidence="1" key="2">
    <citation type="submission" date="2014-03" db="EMBL/GenBank/DDBJ databases">
        <authorList>
            <person name="Genoscope - CEA"/>
        </authorList>
    </citation>
    <scope>NUCLEOTIDE SEQUENCE</scope>
</reference>
<organism evidence="1 2">
    <name type="scientific">Oncorhynchus mykiss</name>
    <name type="common">Rainbow trout</name>
    <name type="synonym">Salmo gairdneri</name>
    <dbReference type="NCBI Taxonomy" id="8022"/>
    <lineage>
        <taxon>Eukaryota</taxon>
        <taxon>Metazoa</taxon>
        <taxon>Chordata</taxon>
        <taxon>Craniata</taxon>
        <taxon>Vertebrata</taxon>
        <taxon>Euteleostomi</taxon>
        <taxon>Actinopterygii</taxon>
        <taxon>Neopterygii</taxon>
        <taxon>Teleostei</taxon>
        <taxon>Protacanthopterygii</taxon>
        <taxon>Salmoniformes</taxon>
        <taxon>Salmonidae</taxon>
        <taxon>Salmoninae</taxon>
        <taxon>Oncorhynchus</taxon>
    </lineage>
</organism>
<dbReference type="STRING" id="8022.A0A060YPV2"/>
<sequence>MKHLAISKWLSQLGLPQYCTLFDEEYDGVEVRAELSLIPHAETYAQASTNRHTDSTHTNAYTLKRTHIDTKENTHSLLMKQISGKDYQSTAVCLK</sequence>
<dbReference type="EMBL" id="FR916230">
    <property type="protein sequence ID" value="CDQ93878.1"/>
    <property type="molecule type" value="Genomic_DNA"/>
</dbReference>
<dbReference type="AlphaFoldDB" id="A0A060YPV2"/>
<evidence type="ECO:0000313" key="1">
    <source>
        <dbReference type="EMBL" id="CDQ93878.1"/>
    </source>
</evidence>